<dbReference type="HOGENOM" id="CLU_2518628_0_0_1"/>
<proteinExistence type="predicted"/>
<evidence type="ECO:0000256" key="1">
    <source>
        <dbReference type="SAM" id="MobiDB-lite"/>
    </source>
</evidence>
<gene>
    <name evidence="2" type="ORF">HYDPIDRAFT_103626</name>
</gene>
<keyword evidence="3" id="KW-1185">Reference proteome</keyword>
<dbReference type="OrthoDB" id="3241084at2759"/>
<name>A0A0C9W5L9_9AGAM</name>
<feature type="region of interest" description="Disordered" evidence="1">
    <location>
        <begin position="1"/>
        <end position="25"/>
    </location>
</feature>
<dbReference type="EMBL" id="KN840055">
    <property type="protein sequence ID" value="KIJ57911.1"/>
    <property type="molecule type" value="Genomic_DNA"/>
</dbReference>
<evidence type="ECO:0000313" key="3">
    <source>
        <dbReference type="Proteomes" id="UP000053820"/>
    </source>
</evidence>
<dbReference type="Proteomes" id="UP000053820">
    <property type="component" value="Unassembled WGS sequence"/>
</dbReference>
<organism evidence="2 3">
    <name type="scientific">Hydnomerulius pinastri MD-312</name>
    <dbReference type="NCBI Taxonomy" id="994086"/>
    <lineage>
        <taxon>Eukaryota</taxon>
        <taxon>Fungi</taxon>
        <taxon>Dikarya</taxon>
        <taxon>Basidiomycota</taxon>
        <taxon>Agaricomycotina</taxon>
        <taxon>Agaricomycetes</taxon>
        <taxon>Agaricomycetidae</taxon>
        <taxon>Boletales</taxon>
        <taxon>Boletales incertae sedis</taxon>
        <taxon>Leucogyrophana</taxon>
    </lineage>
</organism>
<accession>A0A0C9W5L9</accession>
<sequence>QASAVPCEPFFSSGKETDTARPNNLSPETMEMLQILKFLFPGERLSFENHWWLDVDTEHCDTLIAEAKASNSSDQYYSLFRFILL</sequence>
<dbReference type="AlphaFoldDB" id="A0A0C9W5L9"/>
<feature type="non-terminal residue" evidence="2">
    <location>
        <position position="1"/>
    </location>
</feature>
<evidence type="ECO:0000313" key="2">
    <source>
        <dbReference type="EMBL" id="KIJ57911.1"/>
    </source>
</evidence>
<protein>
    <submittedName>
        <fullName evidence="2">Unplaced genomic scaffold scaffold_221, whole genome shotgun sequence</fullName>
    </submittedName>
</protein>
<dbReference type="SUPFAM" id="SSF53098">
    <property type="entry name" value="Ribonuclease H-like"/>
    <property type="match status" value="1"/>
</dbReference>
<reference evidence="2 3" key="1">
    <citation type="submission" date="2014-04" db="EMBL/GenBank/DDBJ databases">
        <title>Evolutionary Origins and Diversification of the Mycorrhizal Mutualists.</title>
        <authorList>
            <consortium name="DOE Joint Genome Institute"/>
            <consortium name="Mycorrhizal Genomics Consortium"/>
            <person name="Kohler A."/>
            <person name="Kuo A."/>
            <person name="Nagy L.G."/>
            <person name="Floudas D."/>
            <person name="Copeland A."/>
            <person name="Barry K.W."/>
            <person name="Cichocki N."/>
            <person name="Veneault-Fourrey C."/>
            <person name="LaButti K."/>
            <person name="Lindquist E.A."/>
            <person name="Lipzen A."/>
            <person name="Lundell T."/>
            <person name="Morin E."/>
            <person name="Murat C."/>
            <person name="Riley R."/>
            <person name="Ohm R."/>
            <person name="Sun H."/>
            <person name="Tunlid A."/>
            <person name="Henrissat B."/>
            <person name="Grigoriev I.V."/>
            <person name="Hibbett D.S."/>
            <person name="Martin F."/>
        </authorList>
    </citation>
    <scope>NUCLEOTIDE SEQUENCE [LARGE SCALE GENOMIC DNA]</scope>
    <source>
        <strain evidence="2 3">MD-312</strain>
    </source>
</reference>
<dbReference type="InterPro" id="IPR012337">
    <property type="entry name" value="RNaseH-like_sf"/>
</dbReference>